<evidence type="ECO:0000313" key="6">
    <source>
        <dbReference type="Proteomes" id="UP000183413"/>
    </source>
</evidence>
<dbReference type="InParanoid" id="A0A1I5UEM6"/>
<proteinExistence type="inferred from homology"/>
<dbReference type="EMBL" id="FOVH01000019">
    <property type="protein sequence ID" value="SFP93668.1"/>
    <property type="molecule type" value="Genomic_DNA"/>
</dbReference>
<dbReference type="GO" id="GO:0005829">
    <property type="term" value="C:cytosol"/>
    <property type="evidence" value="ECO:0007669"/>
    <property type="project" value="TreeGrafter"/>
</dbReference>
<dbReference type="eggNOG" id="COG2008">
    <property type="taxonomic scope" value="Bacteria"/>
</dbReference>
<dbReference type="GO" id="GO:0006545">
    <property type="term" value="P:glycine biosynthetic process"/>
    <property type="evidence" value="ECO:0007669"/>
    <property type="project" value="TreeGrafter"/>
</dbReference>
<name>A0A1I5UEM6_9ACTN</name>
<gene>
    <name evidence="5" type="ORF">SAMN04489713_119165</name>
</gene>
<dbReference type="PANTHER" id="PTHR48097:SF9">
    <property type="entry name" value="L-THREONINE ALDOLASE"/>
    <property type="match status" value="1"/>
</dbReference>
<dbReference type="InterPro" id="IPR015422">
    <property type="entry name" value="PyrdxlP-dep_Trfase_small"/>
</dbReference>
<dbReference type="Proteomes" id="UP000183413">
    <property type="component" value="Unassembled WGS sequence"/>
</dbReference>
<dbReference type="SUPFAM" id="SSF53383">
    <property type="entry name" value="PLP-dependent transferases"/>
    <property type="match status" value="1"/>
</dbReference>
<dbReference type="Gene3D" id="3.90.1150.10">
    <property type="entry name" value="Aspartate Aminotransferase, domain 1"/>
    <property type="match status" value="1"/>
</dbReference>
<reference evidence="5 6" key="1">
    <citation type="submission" date="2016-10" db="EMBL/GenBank/DDBJ databases">
        <authorList>
            <person name="de Groot N.N."/>
        </authorList>
    </citation>
    <scope>NUCLEOTIDE SEQUENCE [LARGE SCALE GENOMIC DNA]</scope>
    <source>
        <strain evidence="5 6">DSM 43067</strain>
    </source>
</reference>
<comment type="similarity">
    <text evidence="2">Belongs to the threonine aldolase family.</text>
</comment>
<dbReference type="PANTHER" id="PTHR48097">
    <property type="entry name" value="L-THREONINE ALDOLASE-RELATED"/>
    <property type="match status" value="1"/>
</dbReference>
<evidence type="ECO:0000259" key="4">
    <source>
        <dbReference type="Pfam" id="PF01212"/>
    </source>
</evidence>
<dbReference type="InterPro" id="IPR001597">
    <property type="entry name" value="ArAA_b-elim_lyase/Thr_aldolase"/>
</dbReference>
<evidence type="ECO:0000256" key="3">
    <source>
        <dbReference type="ARBA" id="ARBA00022898"/>
    </source>
</evidence>
<dbReference type="Pfam" id="PF01212">
    <property type="entry name" value="Beta_elim_lyase"/>
    <property type="match status" value="1"/>
</dbReference>
<dbReference type="GO" id="GO:0006567">
    <property type="term" value="P:L-threonine catabolic process"/>
    <property type="evidence" value="ECO:0007669"/>
    <property type="project" value="TreeGrafter"/>
</dbReference>
<dbReference type="InterPro" id="IPR015424">
    <property type="entry name" value="PyrdxlP-dep_Trfase"/>
</dbReference>
<evidence type="ECO:0000256" key="1">
    <source>
        <dbReference type="ARBA" id="ARBA00001933"/>
    </source>
</evidence>
<dbReference type="InterPro" id="IPR015421">
    <property type="entry name" value="PyrdxlP-dep_Trfase_major"/>
</dbReference>
<evidence type="ECO:0000313" key="5">
    <source>
        <dbReference type="EMBL" id="SFP93668.1"/>
    </source>
</evidence>
<sequence>MQTARLGNDLYGEDPTANELEAAAARLLGKDSAVLMPSGVMANKVALSVLAEPDQLIAVGRLSHINLFEDSLPQRLLLPVDDSDEERFAEHLRSARDQVVALAIENTHLMREGHVMTPEAADRFARIGVPVHLDGARLMNAAAALDVPPADLAACATTVTLTLSKGLGAPIGSVLAGPEDMMNRARQSRLAMGGSLAQAGVVAAAGLVALRRPPQEFRTDHRGAARIRAAAEERWPGSTSPRTTPGTNIVIWSPPEAPGVVARLADRGIHVLPWGETSIRAVTHPGISERDIDHVVDAIGEM</sequence>
<feature type="domain" description="Aromatic amino acid beta-eliminating lyase/threonine aldolase" evidence="4">
    <location>
        <begin position="1"/>
        <end position="233"/>
    </location>
</feature>
<organism evidence="5 6">
    <name type="scientific">Actinomadura madurae</name>
    <dbReference type="NCBI Taxonomy" id="1993"/>
    <lineage>
        <taxon>Bacteria</taxon>
        <taxon>Bacillati</taxon>
        <taxon>Actinomycetota</taxon>
        <taxon>Actinomycetes</taxon>
        <taxon>Streptosporangiales</taxon>
        <taxon>Thermomonosporaceae</taxon>
        <taxon>Actinomadura</taxon>
    </lineage>
</organism>
<keyword evidence="6" id="KW-1185">Reference proteome</keyword>
<accession>A0A1I5UEM6</accession>
<dbReference type="STRING" id="1993.SAMN04489713_119165"/>
<evidence type="ECO:0000256" key="2">
    <source>
        <dbReference type="ARBA" id="ARBA00006966"/>
    </source>
</evidence>
<keyword evidence="3" id="KW-0663">Pyridoxal phosphate</keyword>
<protein>
    <submittedName>
        <fullName evidence="5">L-threonine aldolase</fullName>
    </submittedName>
</protein>
<dbReference type="Gene3D" id="3.40.640.10">
    <property type="entry name" value="Type I PLP-dependent aspartate aminotransferase-like (Major domain)"/>
    <property type="match status" value="1"/>
</dbReference>
<dbReference type="AlphaFoldDB" id="A0A1I5UEM6"/>
<comment type="cofactor">
    <cofactor evidence="1">
        <name>pyridoxal 5'-phosphate</name>
        <dbReference type="ChEBI" id="CHEBI:597326"/>
    </cofactor>
</comment>
<dbReference type="GO" id="GO:0008732">
    <property type="term" value="F:L-allo-threonine aldolase activity"/>
    <property type="evidence" value="ECO:0007669"/>
    <property type="project" value="TreeGrafter"/>
</dbReference>